<accession>G5A6H4</accession>
<reference evidence="1 2" key="1">
    <citation type="journal article" date="2006" name="Science">
        <title>Phytophthora genome sequences uncover evolutionary origins and mechanisms of pathogenesis.</title>
        <authorList>
            <person name="Tyler B.M."/>
            <person name="Tripathy S."/>
            <person name="Zhang X."/>
            <person name="Dehal P."/>
            <person name="Jiang R.H."/>
            <person name="Aerts A."/>
            <person name="Arredondo F.D."/>
            <person name="Baxter L."/>
            <person name="Bensasson D."/>
            <person name="Beynon J.L."/>
            <person name="Chapman J."/>
            <person name="Damasceno C.M."/>
            <person name="Dorrance A.E."/>
            <person name="Dou D."/>
            <person name="Dickerman A.W."/>
            <person name="Dubchak I.L."/>
            <person name="Garbelotto M."/>
            <person name="Gijzen M."/>
            <person name="Gordon S.G."/>
            <person name="Govers F."/>
            <person name="Grunwald N.J."/>
            <person name="Huang W."/>
            <person name="Ivors K.L."/>
            <person name="Jones R.W."/>
            <person name="Kamoun S."/>
            <person name="Krampis K."/>
            <person name="Lamour K.H."/>
            <person name="Lee M.K."/>
            <person name="McDonald W.H."/>
            <person name="Medina M."/>
            <person name="Meijer H.J."/>
            <person name="Nordberg E.K."/>
            <person name="Maclean D.J."/>
            <person name="Ospina-Giraldo M.D."/>
            <person name="Morris P.F."/>
            <person name="Phuntumart V."/>
            <person name="Putnam N.H."/>
            <person name="Rash S."/>
            <person name="Rose J.K."/>
            <person name="Sakihama Y."/>
            <person name="Salamov A.A."/>
            <person name="Savidor A."/>
            <person name="Scheuring C.F."/>
            <person name="Smith B.M."/>
            <person name="Sobral B.W."/>
            <person name="Terry A."/>
            <person name="Torto-Alalibo T.A."/>
            <person name="Win J."/>
            <person name="Xu Z."/>
            <person name="Zhang H."/>
            <person name="Grigoriev I.V."/>
            <person name="Rokhsar D.S."/>
            <person name="Boore J.L."/>
        </authorList>
    </citation>
    <scope>NUCLEOTIDE SEQUENCE [LARGE SCALE GENOMIC DNA]</scope>
    <source>
        <strain evidence="1 2">P6497</strain>
    </source>
</reference>
<dbReference type="EMBL" id="JH159160">
    <property type="protein sequence ID" value="EGZ08929.1"/>
    <property type="molecule type" value="Genomic_DNA"/>
</dbReference>
<evidence type="ECO:0000313" key="2">
    <source>
        <dbReference type="Proteomes" id="UP000002640"/>
    </source>
</evidence>
<sequence length="111" mass="12390">MKRFRIPEGFIVVVEGITAWLDRPGSSDEWEQVTRDSGWGVVHPIASDGPSPGICQLQTGLYLQENEHGGNLPYMSKNSPVLLSRPVSEVLVPMRKDCHQQMDNKMLEPSS</sequence>
<dbReference type="Proteomes" id="UP000002640">
    <property type="component" value="Unassembled WGS sequence"/>
</dbReference>
<dbReference type="RefSeq" id="XP_009535562.1">
    <property type="nucleotide sequence ID" value="XM_009537267.1"/>
</dbReference>
<dbReference type="KEGG" id="psoj:PHYSODRAFT_288653"/>
<name>G5A6H4_PHYSP</name>
<keyword evidence="2" id="KW-1185">Reference proteome</keyword>
<dbReference type="GeneID" id="20640661"/>
<dbReference type="AlphaFoldDB" id="G5A6H4"/>
<proteinExistence type="predicted"/>
<evidence type="ECO:0000313" key="1">
    <source>
        <dbReference type="EMBL" id="EGZ08929.1"/>
    </source>
</evidence>
<protein>
    <submittedName>
        <fullName evidence="1">Uncharacterized protein</fullName>
    </submittedName>
</protein>
<organism evidence="1 2">
    <name type="scientific">Phytophthora sojae (strain P6497)</name>
    <name type="common">Soybean stem and root rot agent</name>
    <name type="synonym">Phytophthora megasperma f. sp. glycines</name>
    <dbReference type="NCBI Taxonomy" id="1094619"/>
    <lineage>
        <taxon>Eukaryota</taxon>
        <taxon>Sar</taxon>
        <taxon>Stramenopiles</taxon>
        <taxon>Oomycota</taxon>
        <taxon>Peronosporomycetes</taxon>
        <taxon>Peronosporales</taxon>
        <taxon>Peronosporaceae</taxon>
        <taxon>Phytophthora</taxon>
    </lineage>
</organism>
<dbReference type="InParanoid" id="G5A6H4"/>
<gene>
    <name evidence="1" type="ORF">PHYSODRAFT_288653</name>
</gene>